<evidence type="ECO:0000313" key="2">
    <source>
        <dbReference type="EMBL" id="CAB4165409.1"/>
    </source>
</evidence>
<proteinExistence type="predicted"/>
<name>A0A6J5P0S7_9CAUD</name>
<dbReference type="EMBL" id="LR796771">
    <property type="protein sequence ID" value="CAB4165409.1"/>
    <property type="molecule type" value="Genomic_DNA"/>
</dbReference>
<organism evidence="2">
    <name type="scientific">uncultured Caudovirales phage</name>
    <dbReference type="NCBI Taxonomy" id="2100421"/>
    <lineage>
        <taxon>Viruses</taxon>
        <taxon>Duplodnaviria</taxon>
        <taxon>Heunggongvirae</taxon>
        <taxon>Uroviricota</taxon>
        <taxon>Caudoviricetes</taxon>
        <taxon>Peduoviridae</taxon>
        <taxon>Maltschvirus</taxon>
        <taxon>Maltschvirus maltsch</taxon>
    </lineage>
</organism>
<dbReference type="InterPro" id="IPR043732">
    <property type="entry name" value="DUF5675"/>
</dbReference>
<feature type="domain" description="DUF5675" evidence="1">
    <location>
        <begin position="5"/>
        <end position="141"/>
    </location>
</feature>
<evidence type="ECO:0000259" key="1">
    <source>
        <dbReference type="Pfam" id="PF18925"/>
    </source>
</evidence>
<protein>
    <recommendedName>
        <fullName evidence="1">DUF5675 domain-containing protein</fullName>
    </recommendedName>
</protein>
<accession>A0A6J5P0S7</accession>
<sequence length="155" mass="17153">MILELIRDTSLPYCTLGRLIVAGKTFFTIERPWIPDPRSPGGTKGVSCIPTGEYRLERHSGEAFQKVWAMVNAANGVYHLPADVPAGLRSSARTACLIHPANWAHELRGCIAPGKTRAMDSTRHWMVTRSRDAVNEIRTLIGTSLDLKLTISNQE</sequence>
<gene>
    <name evidence="2" type="ORF">UFOVP820_44</name>
</gene>
<reference evidence="2" key="1">
    <citation type="submission" date="2020-04" db="EMBL/GenBank/DDBJ databases">
        <authorList>
            <person name="Chiriac C."/>
            <person name="Salcher M."/>
            <person name="Ghai R."/>
            <person name="Kavagutti S V."/>
        </authorList>
    </citation>
    <scope>NUCLEOTIDE SEQUENCE</scope>
</reference>
<dbReference type="Pfam" id="PF18925">
    <property type="entry name" value="DUF5675"/>
    <property type="match status" value="1"/>
</dbReference>